<keyword evidence="5 6" id="KW-0472">Membrane</keyword>
<evidence type="ECO:0000256" key="5">
    <source>
        <dbReference type="ARBA" id="ARBA00023136"/>
    </source>
</evidence>
<dbReference type="RefSeq" id="WP_215233229.1">
    <property type="nucleotide sequence ID" value="NZ_CAJRAU010000002.1"/>
</dbReference>
<evidence type="ECO:0000256" key="6">
    <source>
        <dbReference type="SAM" id="Phobius"/>
    </source>
</evidence>
<evidence type="ECO:0000259" key="8">
    <source>
        <dbReference type="Pfam" id="PF13567"/>
    </source>
</evidence>
<feature type="transmembrane region" description="Helical" evidence="6">
    <location>
        <begin position="287"/>
        <end position="304"/>
    </location>
</feature>
<dbReference type="InterPro" id="IPR025405">
    <property type="entry name" value="DUF4131"/>
</dbReference>
<comment type="subcellular location">
    <subcellularLocation>
        <location evidence="1">Cell membrane</location>
        <topology evidence="1">Multi-pass membrane protein</topology>
    </subcellularLocation>
</comment>
<feature type="transmembrane region" description="Helical" evidence="6">
    <location>
        <begin position="256"/>
        <end position="280"/>
    </location>
</feature>
<keyword evidence="2" id="KW-1003">Cell membrane</keyword>
<evidence type="ECO:0000256" key="1">
    <source>
        <dbReference type="ARBA" id="ARBA00004651"/>
    </source>
</evidence>
<dbReference type="Pfam" id="PF03772">
    <property type="entry name" value="Competence"/>
    <property type="match status" value="1"/>
</dbReference>
<name>A0ABN7R4V2_9BACT</name>
<dbReference type="InterPro" id="IPR052159">
    <property type="entry name" value="Competence_DNA_uptake"/>
</dbReference>
<evidence type="ECO:0000313" key="10">
    <source>
        <dbReference type="Proteomes" id="UP000679725"/>
    </source>
</evidence>
<dbReference type="PROSITE" id="PS51257">
    <property type="entry name" value="PROKAR_LIPOPROTEIN"/>
    <property type="match status" value="1"/>
</dbReference>
<feature type="transmembrane region" description="Helical" evidence="6">
    <location>
        <begin position="33"/>
        <end position="52"/>
    </location>
</feature>
<dbReference type="EMBL" id="CAJRAU010000002">
    <property type="protein sequence ID" value="CAG5069141.1"/>
    <property type="molecule type" value="Genomic_DNA"/>
</dbReference>
<feature type="transmembrane region" description="Helical" evidence="6">
    <location>
        <begin position="334"/>
        <end position="353"/>
    </location>
</feature>
<dbReference type="InterPro" id="IPR004477">
    <property type="entry name" value="ComEC_N"/>
</dbReference>
<dbReference type="NCBIfam" id="TIGR00360">
    <property type="entry name" value="ComEC_N-term"/>
    <property type="match status" value="1"/>
</dbReference>
<keyword evidence="4 6" id="KW-1133">Transmembrane helix</keyword>
<sequence>MFSKVPFVGFVLLFIAGILLGGFFFSCEIFSEISSLVLLTIAVISSILCYRFQLKGGTSVSIWFSLICLGAFCRVAAEESRNAIIDSFENSHYTAYEAVIASLPEKRQKTVRFEVEITRVLENELWISMPARGLINIPAHAEQIPRPGDKIVVKGRLERPFLAMNPEQFDYRKYLRNKGILWTDQLRQGSFAVNHASSSAPSLRLWLTGISDWADRRFRENLPDDRSYGLVKAMLLGRRDDLQAEQTDDYIASGSVHILSVSGMHVAIIFLMITTVLGWLKKWRYGKFLYVSMITLLLVFYALATGFSPSVQRAMIMCIVFVLAEVSGRKHYSMNTLGISALLILLFDPSALFDVGFQLSYLAMTGIFLFYEPIYSIFSPANRCTKIIWQISALAFAAQLTTFPLSIFYFHQFPTYFWLVNPFVIAFTNILLPAALVLLLVSFTNLDWLQWLVNQVVDWSAYLTNISASIPKNLPGYLIENVNLGFIETVLLYAVFLMIWVAYEKREYQYLKYGFALTFAFITLSVSTSIQSYLITETISFNIPKHTVGSYKYGNKLYLVSDETFKSDTHAFDFYVKNYAVTREIGETIFISTKPH</sequence>
<feature type="transmembrane region" description="Helical" evidence="6">
    <location>
        <begin position="7"/>
        <end position="27"/>
    </location>
</feature>
<dbReference type="PANTHER" id="PTHR30619:SF1">
    <property type="entry name" value="RECOMBINATION PROTEIN 2"/>
    <property type="match status" value="1"/>
</dbReference>
<proteinExistence type="predicted"/>
<keyword evidence="3 6" id="KW-0812">Transmembrane</keyword>
<evidence type="ECO:0000259" key="7">
    <source>
        <dbReference type="Pfam" id="PF03772"/>
    </source>
</evidence>
<dbReference type="Pfam" id="PF13567">
    <property type="entry name" value="DUF4131"/>
    <property type="match status" value="1"/>
</dbReference>
<dbReference type="PANTHER" id="PTHR30619">
    <property type="entry name" value="DNA INTERNALIZATION/COMPETENCE PROTEIN COMEC/REC2"/>
    <property type="match status" value="1"/>
</dbReference>
<keyword evidence="10" id="KW-1185">Reference proteome</keyword>
<protein>
    <recommendedName>
        <fullName evidence="11">Competence protein ComEC</fullName>
    </recommendedName>
</protein>
<evidence type="ECO:0008006" key="11">
    <source>
        <dbReference type="Google" id="ProtNLM"/>
    </source>
</evidence>
<evidence type="ECO:0000256" key="2">
    <source>
        <dbReference type="ARBA" id="ARBA00022475"/>
    </source>
</evidence>
<dbReference type="Proteomes" id="UP000679725">
    <property type="component" value="Unassembled WGS sequence"/>
</dbReference>
<evidence type="ECO:0000313" key="9">
    <source>
        <dbReference type="EMBL" id="CAG5069141.1"/>
    </source>
</evidence>
<accession>A0ABN7R4V2</accession>
<feature type="transmembrane region" description="Helical" evidence="6">
    <location>
        <begin position="482"/>
        <end position="503"/>
    </location>
</feature>
<gene>
    <name evidence="9" type="ORF">DYBT9623_01877</name>
</gene>
<feature type="transmembrane region" description="Helical" evidence="6">
    <location>
        <begin position="387"/>
        <end position="410"/>
    </location>
</feature>
<comment type="caution">
    <text evidence="9">The sequence shown here is derived from an EMBL/GenBank/DDBJ whole genome shotgun (WGS) entry which is preliminary data.</text>
</comment>
<evidence type="ECO:0000256" key="3">
    <source>
        <dbReference type="ARBA" id="ARBA00022692"/>
    </source>
</evidence>
<organism evidence="9 10">
    <name type="scientific">Dyadobacter linearis</name>
    <dbReference type="NCBI Taxonomy" id="2823330"/>
    <lineage>
        <taxon>Bacteria</taxon>
        <taxon>Pseudomonadati</taxon>
        <taxon>Bacteroidota</taxon>
        <taxon>Cytophagia</taxon>
        <taxon>Cytophagales</taxon>
        <taxon>Spirosomataceae</taxon>
        <taxon>Dyadobacter</taxon>
    </lineage>
</organism>
<feature type="transmembrane region" description="Helical" evidence="6">
    <location>
        <begin position="515"/>
        <end position="535"/>
    </location>
</feature>
<reference evidence="9 10" key="1">
    <citation type="submission" date="2021-04" db="EMBL/GenBank/DDBJ databases">
        <authorList>
            <person name="Rodrigo-Torres L."/>
            <person name="Arahal R. D."/>
            <person name="Lucena T."/>
        </authorList>
    </citation>
    <scope>NUCLEOTIDE SEQUENCE [LARGE SCALE GENOMIC DNA]</scope>
    <source>
        <strain evidence="9 10">CECT 9623</strain>
    </source>
</reference>
<feature type="transmembrane region" description="Helical" evidence="6">
    <location>
        <begin position="416"/>
        <end position="441"/>
    </location>
</feature>
<feature type="transmembrane region" description="Helical" evidence="6">
    <location>
        <begin position="359"/>
        <end position="378"/>
    </location>
</feature>
<feature type="transmembrane region" description="Helical" evidence="6">
    <location>
        <begin position="59"/>
        <end position="77"/>
    </location>
</feature>
<feature type="domain" description="DUF4131" evidence="8">
    <location>
        <begin position="36"/>
        <end position="183"/>
    </location>
</feature>
<evidence type="ECO:0000256" key="4">
    <source>
        <dbReference type="ARBA" id="ARBA00022989"/>
    </source>
</evidence>
<feature type="domain" description="ComEC/Rec2-related protein" evidence="7">
    <location>
        <begin position="234"/>
        <end position="504"/>
    </location>
</feature>